<dbReference type="Gene3D" id="3.40.50.12690">
    <property type="match status" value="1"/>
</dbReference>
<dbReference type="InParanoid" id="A0A665W629"/>
<organism evidence="2 3">
    <name type="scientific">Echeneis naucrates</name>
    <name type="common">Live sharksucker</name>
    <dbReference type="NCBI Taxonomy" id="173247"/>
    <lineage>
        <taxon>Eukaryota</taxon>
        <taxon>Metazoa</taxon>
        <taxon>Chordata</taxon>
        <taxon>Craniata</taxon>
        <taxon>Vertebrata</taxon>
        <taxon>Euteleostomi</taxon>
        <taxon>Actinopterygii</taxon>
        <taxon>Neopterygii</taxon>
        <taxon>Teleostei</taxon>
        <taxon>Neoteleostei</taxon>
        <taxon>Acanthomorphata</taxon>
        <taxon>Carangaria</taxon>
        <taxon>Carangiformes</taxon>
        <taxon>Echeneidae</taxon>
        <taxon>Echeneis</taxon>
    </lineage>
</organism>
<reference evidence="2" key="1">
    <citation type="submission" date="2021-04" db="EMBL/GenBank/DDBJ databases">
        <authorList>
            <consortium name="Wellcome Sanger Institute Data Sharing"/>
        </authorList>
    </citation>
    <scope>NUCLEOTIDE SEQUENCE [LARGE SCALE GENOMIC DNA]</scope>
</reference>
<accession>A0A665W629</accession>
<evidence type="ECO:0008006" key="4">
    <source>
        <dbReference type="Google" id="ProtNLM"/>
    </source>
</evidence>
<evidence type="ECO:0000256" key="1">
    <source>
        <dbReference type="SAM" id="MobiDB-lite"/>
    </source>
</evidence>
<dbReference type="Ensembl" id="ENSENLT00000040315.1">
    <property type="protein sequence ID" value="ENSENLP00000039290.1"/>
    <property type="gene ID" value="ENSENLG00000016946.1"/>
</dbReference>
<name>A0A665W629_ECHNA</name>
<proteinExistence type="predicted"/>
<dbReference type="SUPFAM" id="SSF52266">
    <property type="entry name" value="SGNH hydrolase"/>
    <property type="match status" value="1"/>
</dbReference>
<evidence type="ECO:0000313" key="2">
    <source>
        <dbReference type="Ensembl" id="ENSENLP00000039290.1"/>
    </source>
</evidence>
<dbReference type="OMA" id="IHIGIND"/>
<protein>
    <recommendedName>
        <fullName evidence="4">SGNH hydrolase-type esterase domain-containing protein</fullName>
    </recommendedName>
</protein>
<reference evidence="2" key="2">
    <citation type="submission" date="2025-08" db="UniProtKB">
        <authorList>
            <consortium name="Ensembl"/>
        </authorList>
    </citation>
    <scope>IDENTIFICATION</scope>
</reference>
<dbReference type="Proteomes" id="UP000472264">
    <property type="component" value="Chromosome 1"/>
</dbReference>
<dbReference type="AlphaFoldDB" id="A0A665W629"/>
<reference evidence="2" key="3">
    <citation type="submission" date="2025-09" db="UniProtKB">
        <authorList>
            <consortium name="Ensembl"/>
        </authorList>
    </citation>
    <scope>IDENTIFICATION</scope>
</reference>
<feature type="region of interest" description="Disordered" evidence="1">
    <location>
        <begin position="1"/>
        <end position="43"/>
    </location>
</feature>
<keyword evidence="3" id="KW-1185">Reference proteome</keyword>
<evidence type="ECO:0000313" key="3">
    <source>
        <dbReference type="Proteomes" id="UP000472264"/>
    </source>
</evidence>
<sequence>VFAGPPSAAVPASTEAGSTIAGRPRPAPTAAETISSPPAAPKQQGGWVTLTLVIGDSILRNVNLATPAAIVKCILGTRAGDSQSYLKLLAKDKRKYGNIVIHIGINDTRLRQLEVTKTNVESVCKYAKTNPALAVEAFWGRPGLIRRDCVHPTLDGAALITRNMADFIRKPKP</sequence>